<dbReference type="Gene3D" id="1.20.5.780">
    <property type="entry name" value="Single helix bin"/>
    <property type="match status" value="1"/>
</dbReference>
<gene>
    <name evidence="3" type="ORF">GBM95_08045</name>
</gene>
<dbReference type="SUPFAM" id="SSF47598">
    <property type="entry name" value="Ribbon-helix-helix"/>
    <property type="match status" value="1"/>
</dbReference>
<evidence type="ECO:0000256" key="2">
    <source>
        <dbReference type="ARBA" id="ARBA00049988"/>
    </source>
</evidence>
<dbReference type="InterPro" id="IPR014795">
    <property type="entry name" value="TacA_1-like"/>
</dbReference>
<comment type="similarity">
    <text evidence="2">Belongs to the TacA antitoxin family.</text>
</comment>
<dbReference type="Pfam" id="PF08681">
    <property type="entry name" value="TacA1"/>
    <property type="match status" value="1"/>
</dbReference>
<dbReference type="AlphaFoldDB" id="A0A6I1EN79"/>
<comment type="caution">
    <text evidence="3">The sequence shown here is derived from an EMBL/GenBank/DDBJ whole genome shotgun (WGS) entry which is preliminary data.</text>
</comment>
<protein>
    <submittedName>
        <fullName evidence="3">DUF1778 domain-containing protein</fullName>
    </submittedName>
</protein>
<evidence type="ECO:0000313" key="4">
    <source>
        <dbReference type="Proteomes" id="UP000430564"/>
    </source>
</evidence>
<name>A0A6I1EN79_9BURK</name>
<evidence type="ECO:0000313" key="3">
    <source>
        <dbReference type="EMBL" id="KAB7657444.1"/>
    </source>
</evidence>
<dbReference type="InterPro" id="IPR010985">
    <property type="entry name" value="Ribbon_hlx_hlx"/>
</dbReference>
<keyword evidence="1" id="KW-1277">Toxin-antitoxin system</keyword>
<dbReference type="OrthoDB" id="5297163at2"/>
<sequence>MFITGIIVPTLNLRLSDFDNSVLNSLAESTGRTKTSLVVEAIRNLNLELREESGATRLSAEDFDAFMDKVINPEADPAVSAARKRLLEFKPVWED</sequence>
<evidence type="ECO:0000256" key="1">
    <source>
        <dbReference type="ARBA" id="ARBA00022649"/>
    </source>
</evidence>
<organism evidence="3 4">
    <name type="scientific">Sutterella seckii</name>
    <dbReference type="NCBI Taxonomy" id="1944635"/>
    <lineage>
        <taxon>Bacteria</taxon>
        <taxon>Pseudomonadati</taxon>
        <taxon>Pseudomonadota</taxon>
        <taxon>Betaproteobacteria</taxon>
        <taxon>Burkholderiales</taxon>
        <taxon>Sutterellaceae</taxon>
        <taxon>Sutterella</taxon>
    </lineage>
</organism>
<accession>A0A6I1EN79</accession>
<dbReference type="EMBL" id="WEHX01000055">
    <property type="protein sequence ID" value="KAB7657444.1"/>
    <property type="molecule type" value="Genomic_DNA"/>
</dbReference>
<proteinExistence type="inferred from homology"/>
<dbReference type="Proteomes" id="UP000430564">
    <property type="component" value="Unassembled WGS sequence"/>
</dbReference>
<reference evidence="3 4" key="1">
    <citation type="submission" date="2019-10" db="EMBL/GenBank/DDBJ databases">
        <title>Genome diversity of Sutterella seckii.</title>
        <authorList>
            <person name="Chaplin A.V."/>
            <person name="Sokolova S.R."/>
            <person name="Mosin K.A."/>
            <person name="Ivanova E.L."/>
            <person name="Kochetkova T.O."/>
            <person name="Goltsov A.Y."/>
            <person name="Trofimov D.Y."/>
            <person name="Efimov B.A."/>
        </authorList>
    </citation>
    <scope>NUCLEOTIDE SEQUENCE [LARGE SCALE GENOMIC DNA]</scope>
    <source>
        <strain evidence="3 4">ASD393</strain>
    </source>
</reference>
<dbReference type="GO" id="GO:0006355">
    <property type="term" value="P:regulation of DNA-templated transcription"/>
    <property type="evidence" value="ECO:0007669"/>
    <property type="project" value="InterPro"/>
</dbReference>